<gene>
    <name evidence="5" type="primary">mltB_1</name>
    <name evidence="4" type="ORF">Lade_0147</name>
    <name evidence="5" type="ORF">NCTC12735_00300</name>
</gene>
<protein>
    <submittedName>
        <fullName evidence="4">Membrane bound lytic murein transglycosylase</fullName>
        <ecNumber evidence="5">4.2.2.-</ecNumber>
    </submittedName>
</protein>
<dbReference type="InterPro" id="IPR023346">
    <property type="entry name" value="Lysozyme-like_dom_sf"/>
</dbReference>
<dbReference type="PANTHER" id="PTHR30163">
    <property type="entry name" value="MEMBRANE-BOUND LYTIC MUREIN TRANSGLYCOSYLASE B"/>
    <property type="match status" value="1"/>
</dbReference>
<dbReference type="GO" id="GO:0009253">
    <property type="term" value="P:peptidoglycan catabolic process"/>
    <property type="evidence" value="ECO:0007669"/>
    <property type="project" value="TreeGrafter"/>
</dbReference>
<dbReference type="KEGG" id="ladl:NCTC12735_00300"/>
<dbReference type="InterPro" id="IPR031304">
    <property type="entry name" value="SLT_2"/>
</dbReference>
<dbReference type="PATRIC" id="fig|45056.6.peg.150"/>
<dbReference type="EMBL" id="LNKA01000001">
    <property type="protein sequence ID" value="KTC65489.1"/>
    <property type="molecule type" value="Genomic_DNA"/>
</dbReference>
<dbReference type="InterPro" id="IPR043426">
    <property type="entry name" value="MltB-like"/>
</dbReference>
<dbReference type="Proteomes" id="UP000054859">
    <property type="component" value="Unassembled WGS sequence"/>
</dbReference>
<reference evidence="5 7" key="2">
    <citation type="submission" date="2018-12" db="EMBL/GenBank/DDBJ databases">
        <authorList>
            <consortium name="Pathogen Informatics"/>
        </authorList>
    </citation>
    <scope>NUCLEOTIDE SEQUENCE [LARGE SCALE GENOMIC DNA]</scope>
    <source>
        <strain evidence="5 7">NCTC12735</strain>
        <plasmid evidence="7">9</plasmid>
    </source>
</reference>
<dbReference type="OrthoDB" id="9772911at2"/>
<feature type="signal peptide" evidence="2">
    <location>
        <begin position="1"/>
        <end position="22"/>
    </location>
</feature>
<name>A0A0W0R340_9GAMM</name>
<evidence type="ECO:0000256" key="1">
    <source>
        <dbReference type="PIRSR" id="PIRSR611757-1"/>
    </source>
</evidence>
<organism evidence="4 6">
    <name type="scientific">Legionella adelaidensis</name>
    <dbReference type="NCBI Taxonomy" id="45056"/>
    <lineage>
        <taxon>Bacteria</taxon>
        <taxon>Pseudomonadati</taxon>
        <taxon>Pseudomonadota</taxon>
        <taxon>Gammaproteobacteria</taxon>
        <taxon>Legionellales</taxon>
        <taxon>Legionellaceae</taxon>
        <taxon>Legionella</taxon>
    </lineage>
</organism>
<evidence type="ECO:0000259" key="3">
    <source>
        <dbReference type="Pfam" id="PF13406"/>
    </source>
</evidence>
<accession>A0A0W0R340</accession>
<keyword evidence="2" id="KW-0732">Signal</keyword>
<feature type="active site" evidence="1">
    <location>
        <position position="124"/>
    </location>
</feature>
<dbReference type="PANTHER" id="PTHR30163:SF9">
    <property type="entry name" value="MEMBRANE-BOUND LYTIC MUREIN TRANSGLYCOSYLASE B"/>
    <property type="match status" value="1"/>
</dbReference>
<dbReference type="RefSeq" id="WP_058461246.1">
    <property type="nucleotide sequence ID" value="NZ_LNKA01000001.1"/>
</dbReference>
<dbReference type="InterPro" id="IPR011757">
    <property type="entry name" value="Lytic_transglycosylase_MltB"/>
</dbReference>
<proteinExistence type="predicted"/>
<reference evidence="4 6" key="1">
    <citation type="submission" date="2015-11" db="EMBL/GenBank/DDBJ databases">
        <title>Identification of large and diverse effector repertoires of 38 Legionella species.</title>
        <authorList>
            <person name="Burstein D."/>
            <person name="Amaro F."/>
            <person name="Zusman T."/>
            <person name="Lifshitz Z."/>
            <person name="Cohen O."/>
            <person name="Gilbert J.A."/>
            <person name="Pupko T."/>
            <person name="Shuman H.A."/>
            <person name="Segal G."/>
        </authorList>
    </citation>
    <scope>NUCLEOTIDE SEQUENCE [LARGE SCALE GENOMIC DNA]</scope>
    <source>
        <strain evidence="4 6">1762-AUS-E</strain>
    </source>
</reference>
<dbReference type="SUPFAM" id="SSF53955">
    <property type="entry name" value="Lysozyme-like"/>
    <property type="match status" value="1"/>
</dbReference>
<dbReference type="Gene3D" id="1.10.8.350">
    <property type="entry name" value="Bacterial muramidase"/>
    <property type="match status" value="1"/>
</dbReference>
<evidence type="ECO:0000313" key="7">
    <source>
        <dbReference type="Proteomes" id="UP000281170"/>
    </source>
</evidence>
<evidence type="ECO:0000313" key="5">
    <source>
        <dbReference type="EMBL" id="VEH84690.1"/>
    </source>
</evidence>
<keyword evidence="6" id="KW-1185">Reference proteome</keyword>
<keyword evidence="5" id="KW-0614">Plasmid</keyword>
<dbReference type="Pfam" id="PF13406">
    <property type="entry name" value="SLT_2"/>
    <property type="match status" value="1"/>
</dbReference>
<dbReference type="Gene3D" id="1.10.530.10">
    <property type="match status" value="1"/>
</dbReference>
<dbReference type="FunFam" id="1.10.8.350:FF:000001">
    <property type="entry name" value="Lytic murein transglycosylase B"/>
    <property type="match status" value="1"/>
</dbReference>
<evidence type="ECO:0000313" key="4">
    <source>
        <dbReference type="EMBL" id="KTC65489.1"/>
    </source>
</evidence>
<dbReference type="Proteomes" id="UP000281170">
    <property type="component" value="Plasmid 9"/>
</dbReference>
<dbReference type="NCBIfam" id="TIGR02282">
    <property type="entry name" value="MltB"/>
    <property type="match status" value="1"/>
</dbReference>
<keyword evidence="5" id="KW-0456">Lyase</keyword>
<dbReference type="STRING" id="45056.Lade_0147"/>
<geneLocation type="plasmid" evidence="5 7">
    <name>9</name>
</geneLocation>
<dbReference type="GO" id="GO:0008933">
    <property type="term" value="F:peptidoglycan lytic transglycosylase activity"/>
    <property type="evidence" value="ECO:0007669"/>
    <property type="project" value="TreeGrafter"/>
</dbReference>
<feature type="chain" id="PRO_5033244641" evidence="2">
    <location>
        <begin position="23"/>
        <end position="339"/>
    </location>
</feature>
<evidence type="ECO:0000256" key="2">
    <source>
        <dbReference type="SAM" id="SignalP"/>
    </source>
</evidence>
<feature type="domain" description="Transglycosylase SLT" evidence="3">
    <location>
        <begin position="30"/>
        <end position="321"/>
    </location>
</feature>
<dbReference type="EC" id="4.2.2.-" evidence="5"/>
<sequence length="339" mass="39082">MRRGFLLFITFAFSLMSTQIFADSDLLRKKEVQYFIAYMVKNQGFNRSELVNVLRESQYQPQIIESMEKPYEKKSWDVYKNLFLTPQRVEAGVAYWQKNKEALEKAEKQFGVPAPIIVAIIGVETLYGQRQGEYRVLDALTTLAFYYPKRAPFFTKELKEYLLLCREQKVSPTYYMGSYAGAIGKPQFMPSSYRFYAVDFTGNGKRDLINEDRDVIGSVANFFHKHGWQSNQEVAQPAKVVGDSYKKLHTNTKMANYSFKRLVTAGVQPTTALSIPPGKAGIIELNTEKGEEYWVAYPNFYVITRYNNSPQYALVVYLLAQQLHNQLIAEQNSNQHKFG</sequence>
<dbReference type="CDD" id="cd13399">
    <property type="entry name" value="Slt35-like"/>
    <property type="match status" value="1"/>
</dbReference>
<dbReference type="EMBL" id="LR134418">
    <property type="protein sequence ID" value="VEH84690.1"/>
    <property type="molecule type" value="Genomic_DNA"/>
</dbReference>
<dbReference type="AlphaFoldDB" id="A0A0W0R340"/>
<evidence type="ECO:0000313" key="6">
    <source>
        <dbReference type="Proteomes" id="UP000054859"/>
    </source>
</evidence>